<dbReference type="Proteomes" id="UP000829194">
    <property type="component" value="Chromosome"/>
</dbReference>
<dbReference type="NCBIfam" id="NF047335">
    <property type="entry name" value="T3SS_XAC0095"/>
    <property type="match status" value="1"/>
</dbReference>
<dbReference type="EMBL" id="CP093547">
    <property type="protein sequence ID" value="UNP27973.1"/>
    <property type="molecule type" value="Genomic_DNA"/>
</dbReference>
<evidence type="ECO:0000313" key="1">
    <source>
        <dbReference type="EMBL" id="UNP27973.1"/>
    </source>
</evidence>
<sequence>MPRKTPPTPHTRTVVVPIDTFLALQAFYDELIGIAGTIDPVTSAAPAFAQRDQSRRSALAQVFWLWAEQMDRNLKTMRTA</sequence>
<dbReference type="InterPro" id="IPR058099">
    <property type="entry name" value="T3SS_XAC0095_dom"/>
</dbReference>
<organism evidence="1 2">
    <name type="scientific">Lysobacter gummosus</name>
    <dbReference type="NCBI Taxonomy" id="262324"/>
    <lineage>
        <taxon>Bacteria</taxon>
        <taxon>Pseudomonadati</taxon>
        <taxon>Pseudomonadota</taxon>
        <taxon>Gammaproteobacteria</taxon>
        <taxon>Lysobacterales</taxon>
        <taxon>Lysobacteraceae</taxon>
        <taxon>Lysobacter</taxon>
    </lineage>
</organism>
<keyword evidence="2" id="KW-1185">Reference proteome</keyword>
<dbReference type="RefSeq" id="WP_242205065.1">
    <property type="nucleotide sequence ID" value="NZ_CP093547.1"/>
</dbReference>
<evidence type="ECO:0000313" key="2">
    <source>
        <dbReference type="Proteomes" id="UP000829194"/>
    </source>
</evidence>
<protein>
    <submittedName>
        <fullName evidence="1">Uncharacterized protein</fullName>
    </submittedName>
</protein>
<reference evidence="1 2" key="1">
    <citation type="submission" date="2022-03" db="EMBL/GenBank/DDBJ databases">
        <title>Complete genome sequence of Lysobacter capsici VKM B-2533 and Lysobacter gummosus 10.1.1, promising sources of lytic agents.</title>
        <authorList>
            <person name="Tarlachkov S.V."/>
            <person name="Kudryakova I.V."/>
            <person name="Afoshin A.S."/>
            <person name="Leontyevskaya E.A."/>
            <person name="Leontyevskaya N.V."/>
        </authorList>
    </citation>
    <scope>NUCLEOTIDE SEQUENCE [LARGE SCALE GENOMIC DNA]</scope>
    <source>
        <strain evidence="1 2">10.1.1</strain>
    </source>
</reference>
<gene>
    <name evidence="1" type="ORF">MOV92_15890</name>
</gene>
<name>A0ABY3X5X9_9GAMM</name>
<proteinExistence type="predicted"/>
<accession>A0ABY3X5X9</accession>